<evidence type="ECO:0000313" key="3">
    <source>
        <dbReference type="EMBL" id="GHH25989.1"/>
    </source>
</evidence>
<keyword evidence="1" id="KW-1133">Transmembrane helix</keyword>
<feature type="transmembrane region" description="Helical" evidence="1">
    <location>
        <begin position="15"/>
        <end position="34"/>
    </location>
</feature>
<name>A0ABQ3LTV2_9SPHN</name>
<feature type="transmembrane region" description="Helical" evidence="1">
    <location>
        <begin position="82"/>
        <end position="98"/>
    </location>
</feature>
<feature type="domain" description="Phosphatidic acid phosphatase type 2/haloperoxidase" evidence="2">
    <location>
        <begin position="103"/>
        <end position="217"/>
    </location>
</feature>
<feature type="transmembrane region" description="Helical" evidence="1">
    <location>
        <begin position="202"/>
        <end position="223"/>
    </location>
</feature>
<organism evidence="3 4">
    <name type="scientific">Sphingomonas glacialis</name>
    <dbReference type="NCBI Taxonomy" id="658225"/>
    <lineage>
        <taxon>Bacteria</taxon>
        <taxon>Pseudomonadati</taxon>
        <taxon>Pseudomonadota</taxon>
        <taxon>Alphaproteobacteria</taxon>
        <taxon>Sphingomonadales</taxon>
        <taxon>Sphingomonadaceae</taxon>
        <taxon>Sphingomonas</taxon>
    </lineage>
</organism>
<dbReference type="PANTHER" id="PTHR14969:SF13">
    <property type="entry name" value="AT30094P"/>
    <property type="match status" value="1"/>
</dbReference>
<accession>A0ABQ3LTV2</accession>
<dbReference type="InterPro" id="IPR036938">
    <property type="entry name" value="PAP2/HPO_sf"/>
</dbReference>
<reference evidence="4" key="1">
    <citation type="journal article" date="2019" name="Int. J. Syst. Evol. Microbiol.">
        <title>The Global Catalogue of Microorganisms (GCM) 10K type strain sequencing project: providing services to taxonomists for standard genome sequencing and annotation.</title>
        <authorList>
            <consortium name="The Broad Institute Genomics Platform"/>
            <consortium name="The Broad Institute Genome Sequencing Center for Infectious Disease"/>
            <person name="Wu L."/>
            <person name="Ma J."/>
        </authorList>
    </citation>
    <scope>NUCLEOTIDE SEQUENCE [LARGE SCALE GENOMIC DNA]</scope>
    <source>
        <strain evidence="4">CGMCC 1.8957</strain>
    </source>
</reference>
<dbReference type="PANTHER" id="PTHR14969">
    <property type="entry name" value="SPHINGOSINE-1-PHOSPHATE PHOSPHOHYDROLASE"/>
    <property type="match status" value="1"/>
</dbReference>
<feature type="transmembrane region" description="Helical" evidence="1">
    <location>
        <begin position="145"/>
        <end position="167"/>
    </location>
</feature>
<evidence type="ECO:0000259" key="2">
    <source>
        <dbReference type="SMART" id="SM00014"/>
    </source>
</evidence>
<keyword evidence="1" id="KW-0472">Membrane</keyword>
<sequence>MIGRARAYARERPELVVLLAFALTALTLLIIFYLGSEVMEGDTEAFDIAVLTRLRHATEGDAPWKTALRAAMLDLTALGDNATLVIVVAMVSGFLTLARQRQLALLLVAASATGGLLTTALKLLFDRPRPNVVAHLASFGTASFPSGHAMNSAVIYLTLAGLVALAVPTLRLRVYILCCAVALTSAIGLSRLYLGVHWTTDVVAGWIAGSGWAVLWWSIAWWFRAHKAYSPK</sequence>
<keyword evidence="1" id="KW-0812">Transmembrane</keyword>
<dbReference type="InterPro" id="IPR000326">
    <property type="entry name" value="PAP2/HPO"/>
</dbReference>
<keyword evidence="4" id="KW-1185">Reference proteome</keyword>
<dbReference type="EMBL" id="BNAQ01000011">
    <property type="protein sequence ID" value="GHH25989.1"/>
    <property type="molecule type" value="Genomic_DNA"/>
</dbReference>
<dbReference type="Pfam" id="PF01569">
    <property type="entry name" value="PAP2"/>
    <property type="match status" value="1"/>
</dbReference>
<proteinExistence type="predicted"/>
<dbReference type="CDD" id="cd03392">
    <property type="entry name" value="PAP2_like_2"/>
    <property type="match status" value="1"/>
</dbReference>
<protein>
    <submittedName>
        <fullName evidence="3">Phosphatase PAP2 family protein</fullName>
    </submittedName>
</protein>
<evidence type="ECO:0000313" key="4">
    <source>
        <dbReference type="Proteomes" id="UP000652430"/>
    </source>
</evidence>
<gene>
    <name evidence="3" type="ORF">GCM10008023_40000</name>
</gene>
<dbReference type="Gene3D" id="1.20.144.10">
    <property type="entry name" value="Phosphatidic acid phosphatase type 2/haloperoxidase"/>
    <property type="match status" value="2"/>
</dbReference>
<feature type="transmembrane region" description="Helical" evidence="1">
    <location>
        <begin position="105"/>
        <end position="125"/>
    </location>
</feature>
<feature type="transmembrane region" description="Helical" evidence="1">
    <location>
        <begin position="174"/>
        <end position="196"/>
    </location>
</feature>
<comment type="caution">
    <text evidence="3">The sequence shown here is derived from an EMBL/GenBank/DDBJ whole genome shotgun (WGS) entry which is preliminary data.</text>
</comment>
<evidence type="ECO:0000256" key="1">
    <source>
        <dbReference type="SAM" id="Phobius"/>
    </source>
</evidence>
<dbReference type="SMART" id="SM00014">
    <property type="entry name" value="acidPPc"/>
    <property type="match status" value="1"/>
</dbReference>
<dbReference type="SUPFAM" id="SSF48317">
    <property type="entry name" value="Acid phosphatase/Vanadium-dependent haloperoxidase"/>
    <property type="match status" value="1"/>
</dbReference>
<dbReference type="Proteomes" id="UP000652430">
    <property type="component" value="Unassembled WGS sequence"/>
</dbReference>